<evidence type="ECO:0000313" key="1">
    <source>
        <dbReference type="EMBL" id="GAJ07909.1"/>
    </source>
</evidence>
<name>X1TRL2_9ZZZZ</name>
<reference evidence="1" key="1">
    <citation type="journal article" date="2014" name="Front. Microbiol.">
        <title>High frequency of phylogenetically diverse reductive dehalogenase-homologous genes in deep subseafloor sedimentary metagenomes.</title>
        <authorList>
            <person name="Kawai M."/>
            <person name="Futagami T."/>
            <person name="Toyoda A."/>
            <person name="Takaki Y."/>
            <person name="Nishi S."/>
            <person name="Hori S."/>
            <person name="Arai W."/>
            <person name="Tsubouchi T."/>
            <person name="Morono Y."/>
            <person name="Uchiyama I."/>
            <person name="Ito T."/>
            <person name="Fujiyama A."/>
            <person name="Inagaki F."/>
            <person name="Takami H."/>
        </authorList>
    </citation>
    <scope>NUCLEOTIDE SEQUENCE</scope>
    <source>
        <strain evidence="1">Expedition CK06-06</strain>
    </source>
</reference>
<proteinExistence type="predicted"/>
<gene>
    <name evidence="1" type="ORF">S12H4_43442</name>
</gene>
<comment type="caution">
    <text evidence="1">The sequence shown here is derived from an EMBL/GenBank/DDBJ whole genome shotgun (WGS) entry which is preliminary data.</text>
</comment>
<dbReference type="EMBL" id="BARW01026660">
    <property type="protein sequence ID" value="GAJ07909.1"/>
    <property type="molecule type" value="Genomic_DNA"/>
</dbReference>
<sequence>MGYGSPGPDVSLVIWKDTSEQALLDIARTTSLDWTDLDLTAFTSPGAKCAIVQLQFYIISITGGKAVLEVRKKGTTTTINDFIVAGAKQGDLAQAELEGVAIVGLDAGQTIEYKTTITDTININSMINVLGYIE</sequence>
<organism evidence="1">
    <name type="scientific">marine sediment metagenome</name>
    <dbReference type="NCBI Taxonomy" id="412755"/>
    <lineage>
        <taxon>unclassified sequences</taxon>
        <taxon>metagenomes</taxon>
        <taxon>ecological metagenomes</taxon>
    </lineage>
</organism>
<dbReference type="AlphaFoldDB" id="X1TRL2"/>
<protein>
    <submittedName>
        <fullName evidence="1">Uncharacterized protein</fullName>
    </submittedName>
</protein>
<accession>X1TRL2</accession>